<feature type="domain" description="Inner centromere protein ARK-binding" evidence="9">
    <location>
        <begin position="963"/>
        <end position="1012"/>
    </location>
</feature>
<feature type="region of interest" description="Disordered" evidence="8">
    <location>
        <begin position="477"/>
        <end position="540"/>
    </location>
</feature>
<feature type="region of interest" description="Disordered" evidence="8">
    <location>
        <begin position="740"/>
        <end position="799"/>
    </location>
</feature>
<evidence type="ECO:0000313" key="10">
    <source>
        <dbReference type="EMBL" id="KAG9323438.1"/>
    </source>
</evidence>
<evidence type="ECO:0000256" key="5">
    <source>
        <dbReference type="ARBA" id="ARBA00022829"/>
    </source>
</evidence>
<feature type="compositionally biased region" description="Low complexity" evidence="8">
    <location>
        <begin position="166"/>
        <end position="178"/>
    </location>
</feature>
<evidence type="ECO:0000256" key="4">
    <source>
        <dbReference type="ARBA" id="ARBA00022490"/>
    </source>
</evidence>
<accession>A0A9P8CWR2</accession>
<comment type="similarity">
    <text evidence="3">Belongs to the INCENP family.</text>
</comment>
<dbReference type="Pfam" id="PF03941">
    <property type="entry name" value="INCENP_ARK-bind"/>
    <property type="match status" value="1"/>
</dbReference>
<gene>
    <name evidence="10" type="ORF">KVV02_008838</name>
</gene>
<evidence type="ECO:0000256" key="3">
    <source>
        <dbReference type="ARBA" id="ARBA00010042"/>
    </source>
</evidence>
<feature type="compositionally biased region" description="Polar residues" evidence="8">
    <location>
        <begin position="907"/>
        <end position="925"/>
    </location>
</feature>
<dbReference type="PANTHER" id="PTHR13142:SF1">
    <property type="entry name" value="INNER CENTROMERE PROTEIN"/>
    <property type="match status" value="1"/>
</dbReference>
<feature type="compositionally biased region" description="Low complexity" evidence="8">
    <location>
        <begin position="789"/>
        <end position="799"/>
    </location>
</feature>
<dbReference type="AlphaFoldDB" id="A0A9P8CWR2"/>
<feature type="region of interest" description="Disordered" evidence="8">
    <location>
        <begin position="118"/>
        <end position="325"/>
    </location>
</feature>
<dbReference type="GO" id="GO:0005634">
    <property type="term" value="C:nucleus"/>
    <property type="evidence" value="ECO:0007669"/>
    <property type="project" value="UniProtKB-SubCell"/>
</dbReference>
<organism evidence="10 11">
    <name type="scientific">Mortierella alpina</name>
    <name type="common">Oleaginous fungus</name>
    <name type="synonym">Mortierella renispora</name>
    <dbReference type="NCBI Taxonomy" id="64518"/>
    <lineage>
        <taxon>Eukaryota</taxon>
        <taxon>Fungi</taxon>
        <taxon>Fungi incertae sedis</taxon>
        <taxon>Mucoromycota</taxon>
        <taxon>Mortierellomycotina</taxon>
        <taxon>Mortierellomycetes</taxon>
        <taxon>Mortierellales</taxon>
        <taxon>Mortierellaceae</taxon>
        <taxon>Mortierella</taxon>
    </lineage>
</organism>
<name>A0A9P8CWR2_MORAP</name>
<keyword evidence="4" id="KW-0963">Cytoplasm</keyword>
<dbReference type="Proteomes" id="UP000717515">
    <property type="component" value="Unassembled WGS sequence"/>
</dbReference>
<feature type="compositionally biased region" description="Low complexity" evidence="8">
    <location>
        <begin position="239"/>
        <end position="250"/>
    </location>
</feature>
<comment type="caution">
    <text evidence="10">The sequence shown here is derived from an EMBL/GenBank/DDBJ whole genome shotgun (WGS) entry which is preliminary data.</text>
</comment>
<evidence type="ECO:0000256" key="7">
    <source>
        <dbReference type="ARBA" id="ARBA00023242"/>
    </source>
</evidence>
<dbReference type="PANTHER" id="PTHR13142">
    <property type="entry name" value="INNER CENTROMERE PROTEIN"/>
    <property type="match status" value="1"/>
</dbReference>
<dbReference type="InterPro" id="IPR005635">
    <property type="entry name" value="Inner_centromere_prot_ARK-bd"/>
</dbReference>
<dbReference type="EMBL" id="JAIFTL010000101">
    <property type="protein sequence ID" value="KAG9323438.1"/>
    <property type="molecule type" value="Genomic_DNA"/>
</dbReference>
<comment type="subcellular location">
    <subcellularLocation>
        <location evidence="2">Cytoplasm</location>
        <location evidence="2">Cytoskeleton</location>
        <location evidence="2">Spindle</location>
    </subcellularLocation>
    <subcellularLocation>
        <location evidence="1">Nucleus</location>
    </subcellularLocation>
</comment>
<keyword evidence="6" id="KW-0206">Cytoskeleton</keyword>
<feature type="region of interest" description="Disordered" evidence="8">
    <location>
        <begin position="73"/>
        <end position="95"/>
    </location>
</feature>
<protein>
    <recommendedName>
        <fullName evidence="9">Inner centromere protein ARK-binding domain-containing protein</fullName>
    </recommendedName>
</protein>
<feature type="region of interest" description="Disordered" evidence="8">
    <location>
        <begin position="849"/>
        <end position="888"/>
    </location>
</feature>
<feature type="compositionally biased region" description="Polar residues" evidence="8">
    <location>
        <begin position="597"/>
        <end position="612"/>
    </location>
</feature>
<feature type="compositionally biased region" description="Low complexity" evidence="8">
    <location>
        <begin position="671"/>
        <end position="681"/>
    </location>
</feature>
<feature type="compositionally biased region" description="Polar residues" evidence="8">
    <location>
        <begin position="368"/>
        <end position="385"/>
    </location>
</feature>
<feature type="region of interest" description="Disordered" evidence="8">
    <location>
        <begin position="353"/>
        <end position="392"/>
    </location>
</feature>
<dbReference type="GO" id="GO:0007059">
    <property type="term" value="P:chromosome segregation"/>
    <property type="evidence" value="ECO:0007669"/>
    <property type="project" value="UniProtKB-KW"/>
</dbReference>
<evidence type="ECO:0000256" key="2">
    <source>
        <dbReference type="ARBA" id="ARBA00004186"/>
    </source>
</evidence>
<proteinExistence type="inferred from homology"/>
<evidence type="ECO:0000256" key="6">
    <source>
        <dbReference type="ARBA" id="ARBA00023212"/>
    </source>
</evidence>
<evidence type="ECO:0000313" key="11">
    <source>
        <dbReference type="Proteomes" id="UP000717515"/>
    </source>
</evidence>
<feature type="region of interest" description="Disordered" evidence="8">
    <location>
        <begin position="901"/>
        <end position="973"/>
    </location>
</feature>
<keyword evidence="7" id="KW-0539">Nucleus</keyword>
<feature type="compositionally biased region" description="Basic and acidic residues" evidence="8">
    <location>
        <begin position="499"/>
        <end position="509"/>
    </location>
</feature>
<feature type="region of interest" description="Disordered" evidence="8">
    <location>
        <begin position="562"/>
        <end position="688"/>
    </location>
</feature>
<evidence type="ECO:0000256" key="1">
    <source>
        <dbReference type="ARBA" id="ARBA00004123"/>
    </source>
</evidence>
<feature type="compositionally biased region" description="Polar residues" evidence="8">
    <location>
        <begin position="625"/>
        <end position="646"/>
    </location>
</feature>
<feature type="compositionally biased region" description="Basic residues" evidence="8">
    <location>
        <begin position="208"/>
        <end position="220"/>
    </location>
</feature>
<feature type="compositionally biased region" description="Low complexity" evidence="8">
    <location>
        <begin position="740"/>
        <end position="760"/>
    </location>
</feature>
<evidence type="ECO:0000256" key="8">
    <source>
        <dbReference type="SAM" id="MobiDB-lite"/>
    </source>
</evidence>
<feature type="region of interest" description="Disordered" evidence="8">
    <location>
        <begin position="406"/>
        <end position="456"/>
    </location>
</feature>
<dbReference type="GO" id="GO:0005819">
    <property type="term" value="C:spindle"/>
    <property type="evidence" value="ECO:0007669"/>
    <property type="project" value="UniProtKB-SubCell"/>
</dbReference>
<feature type="compositionally biased region" description="Low complexity" evidence="8">
    <location>
        <begin position="929"/>
        <end position="940"/>
    </location>
</feature>
<sequence length="1050" mass="115993">MFNKRRAREADGDLDHSQRSWPVLQRRKIEKLKDERLREFERACGENFEWLENYYQGCVFAALQNRNYEDGHNGLNLSTSSNPEEPHHALPQSLDQDDMENSTCLCFFVLEQAPQDYNRDSLRTPTTSKRRKRDSHSYAGRGILTESLRHSQNRRSRSKQYSNQFLLKSPKSPILSSPMPTPRSPYERRRITPKRRRLRVDASAATRKAQRALRALRKRSSSYPETMDSDRHKDKRSSRQSSETESSSRQHQVRGNSSGPEHRETTHQLHASTPRKRARLNSTAVPKDSALTSDDDSTQTTPIRAPLTRVHSTTTPGQDHRSRRMDGMEVEVAVERKTTPGSRARDSIVLISPYSRPRSSSKERDADFSSTPDLTRGSSAVSRTTRMGMDMHIDLDDNDIEIDEADYKRPRSSSFRDSVAPVRFGSPEADGDSRQSQSANVGKETRMKGRATRTSKGSLLLEDDDLLRNIVENSLLRRSTAKDSSRRPSAPPSSTTPKHPPEAEIRAFRNEIGVGSEKDPFNRALGTDTGDRAYYNDTYPRHKSIQDTSLTKVDTVDHTDAAFEPSMNNADGPSRHDRPYYSTSVAGSIKHDKAETSRLTGQQERLETNTIDNADHTGDPETTQREPPSSAASNVRMQDAPSSSDSVVGRSRAPATLPEKRIIGTRRPVTQHSSSQGQQQSTNKMPPSRLTKLTMASSLTTASGASQGSFSSATLQAQNQSAVLSSSSTSRITYQQAASSAASTATSSTQSSTSTPTTSTLLRQGLPRAPLPSARVKGGGLMRSESQGTLSTRKPLLTLKSTLTTKKQVRPALPTESTIAARSLAATLSGLSSANARERDMKRDVVGLTDSKRPQQQQQQQDGEQTPDLATTGGPKEAKATGAAMSKTTSSSILLSALRARKEVQGHGQQSKMTDSSGADSSQNPFLVPAAARPPAASARTKQRETTVLPDIGSDGESDDLPMNAKSSADKDKQLPAWASWEALERAMEAQRHLNPQEIFGPLPTLDMAEMFPGRELRLRQRTSASHWTADRLTAQEVMKYNKEMGWAKN</sequence>
<feature type="compositionally biased region" description="Basic and acidic residues" evidence="8">
    <location>
        <begin position="613"/>
        <end position="624"/>
    </location>
</feature>
<keyword evidence="5" id="KW-0159">Chromosome partition</keyword>
<reference evidence="10" key="1">
    <citation type="submission" date="2021-07" db="EMBL/GenBank/DDBJ databases">
        <title>Draft genome of Mortierella alpina, strain LL118, isolated from an aspen leaf litter sample.</title>
        <authorList>
            <person name="Yang S."/>
            <person name="Vinatzer B.A."/>
        </authorList>
    </citation>
    <scope>NUCLEOTIDE SEQUENCE</scope>
    <source>
        <strain evidence="10">LL118</strain>
    </source>
</reference>
<evidence type="ECO:0000259" key="9">
    <source>
        <dbReference type="Pfam" id="PF03941"/>
    </source>
</evidence>